<accession>A0A392T152</accession>
<dbReference type="Proteomes" id="UP000265520">
    <property type="component" value="Unassembled WGS sequence"/>
</dbReference>
<evidence type="ECO:0000313" key="3">
    <source>
        <dbReference type="Proteomes" id="UP000265520"/>
    </source>
</evidence>
<feature type="compositionally biased region" description="Polar residues" evidence="1">
    <location>
        <begin position="10"/>
        <end position="44"/>
    </location>
</feature>
<name>A0A392T152_9FABA</name>
<dbReference type="EMBL" id="LXQA010484185">
    <property type="protein sequence ID" value="MCI54729.1"/>
    <property type="molecule type" value="Genomic_DNA"/>
</dbReference>
<evidence type="ECO:0000256" key="1">
    <source>
        <dbReference type="SAM" id="MobiDB-lite"/>
    </source>
</evidence>
<evidence type="ECO:0000313" key="2">
    <source>
        <dbReference type="EMBL" id="MCI54729.1"/>
    </source>
</evidence>
<proteinExistence type="predicted"/>
<organism evidence="2 3">
    <name type="scientific">Trifolium medium</name>
    <dbReference type="NCBI Taxonomy" id="97028"/>
    <lineage>
        <taxon>Eukaryota</taxon>
        <taxon>Viridiplantae</taxon>
        <taxon>Streptophyta</taxon>
        <taxon>Embryophyta</taxon>
        <taxon>Tracheophyta</taxon>
        <taxon>Spermatophyta</taxon>
        <taxon>Magnoliopsida</taxon>
        <taxon>eudicotyledons</taxon>
        <taxon>Gunneridae</taxon>
        <taxon>Pentapetalae</taxon>
        <taxon>rosids</taxon>
        <taxon>fabids</taxon>
        <taxon>Fabales</taxon>
        <taxon>Fabaceae</taxon>
        <taxon>Papilionoideae</taxon>
        <taxon>50 kb inversion clade</taxon>
        <taxon>NPAAA clade</taxon>
        <taxon>Hologalegina</taxon>
        <taxon>IRL clade</taxon>
        <taxon>Trifolieae</taxon>
        <taxon>Trifolium</taxon>
    </lineage>
</organism>
<protein>
    <submittedName>
        <fullName evidence="2">Uncharacterized protein</fullName>
    </submittedName>
</protein>
<feature type="region of interest" description="Disordered" evidence="1">
    <location>
        <begin position="1"/>
        <end position="51"/>
    </location>
</feature>
<comment type="caution">
    <text evidence="2">The sequence shown here is derived from an EMBL/GenBank/DDBJ whole genome shotgun (WGS) entry which is preliminary data.</text>
</comment>
<sequence>MDVVLEQVETPVSNKPLQDQQSASLAPSNRSEPAGSSNSSPNSDADQEMASCDAFINALSTID</sequence>
<reference evidence="2 3" key="1">
    <citation type="journal article" date="2018" name="Front. Plant Sci.">
        <title>Red Clover (Trifolium pratense) and Zigzag Clover (T. medium) - A Picture of Genomic Similarities and Differences.</title>
        <authorList>
            <person name="Dluhosova J."/>
            <person name="Istvanek J."/>
            <person name="Nedelnik J."/>
            <person name="Repkova J."/>
        </authorList>
    </citation>
    <scope>NUCLEOTIDE SEQUENCE [LARGE SCALE GENOMIC DNA]</scope>
    <source>
        <strain evidence="3">cv. 10/8</strain>
        <tissue evidence="2">Leaf</tissue>
    </source>
</reference>
<keyword evidence="3" id="KW-1185">Reference proteome</keyword>
<dbReference type="AlphaFoldDB" id="A0A392T152"/>
<feature type="non-terminal residue" evidence="2">
    <location>
        <position position="63"/>
    </location>
</feature>